<accession>A0ABD5S5P6</accession>
<name>A0ABD5S5P6_9EURY</name>
<dbReference type="AlphaFoldDB" id="A0ABD5S5P6"/>
<feature type="region of interest" description="Disordered" evidence="1">
    <location>
        <begin position="75"/>
        <end position="96"/>
    </location>
</feature>
<organism evidence="3 4">
    <name type="scientific">Halobium palmae</name>
    <dbReference type="NCBI Taxonomy" id="1776492"/>
    <lineage>
        <taxon>Archaea</taxon>
        <taxon>Methanobacteriati</taxon>
        <taxon>Methanobacteriota</taxon>
        <taxon>Stenosarchaea group</taxon>
        <taxon>Halobacteria</taxon>
        <taxon>Halobacteriales</taxon>
        <taxon>Haloferacaceae</taxon>
        <taxon>Halobium</taxon>
    </lineage>
</organism>
<evidence type="ECO:0000313" key="3">
    <source>
        <dbReference type="EMBL" id="MFC6726901.1"/>
    </source>
</evidence>
<dbReference type="Proteomes" id="UP001596328">
    <property type="component" value="Unassembled WGS sequence"/>
</dbReference>
<dbReference type="InterPro" id="IPR042099">
    <property type="entry name" value="ANL_N_sf"/>
</dbReference>
<dbReference type="Gene3D" id="3.40.50.12780">
    <property type="entry name" value="N-terminal domain of ligase-like"/>
    <property type="match status" value="1"/>
</dbReference>
<keyword evidence="4" id="KW-1185">Reference proteome</keyword>
<dbReference type="EMBL" id="JBHSWU010001495">
    <property type="protein sequence ID" value="MFC6726901.1"/>
    <property type="molecule type" value="Genomic_DNA"/>
</dbReference>
<evidence type="ECO:0000313" key="4">
    <source>
        <dbReference type="Proteomes" id="UP001596328"/>
    </source>
</evidence>
<sequence>MEYRQAFRRSVQCYDSSPAVVTEDGRSVTYGELDARSSRLANLLHERIPGERCATLARNGLATVDSMLAGQKRGVGTVQPPFRGKPGELASMLDSA</sequence>
<protein>
    <submittedName>
        <fullName evidence="3">AMP-binding protein</fullName>
    </submittedName>
</protein>
<dbReference type="Pfam" id="PF00501">
    <property type="entry name" value="AMP-binding"/>
    <property type="match status" value="1"/>
</dbReference>
<comment type="caution">
    <text evidence="3">The sequence shown here is derived from an EMBL/GenBank/DDBJ whole genome shotgun (WGS) entry which is preliminary data.</text>
</comment>
<proteinExistence type="predicted"/>
<evidence type="ECO:0000259" key="2">
    <source>
        <dbReference type="Pfam" id="PF00501"/>
    </source>
</evidence>
<feature type="non-terminal residue" evidence="3">
    <location>
        <position position="96"/>
    </location>
</feature>
<dbReference type="SUPFAM" id="SSF56801">
    <property type="entry name" value="Acetyl-CoA synthetase-like"/>
    <property type="match status" value="1"/>
</dbReference>
<evidence type="ECO:0000256" key="1">
    <source>
        <dbReference type="SAM" id="MobiDB-lite"/>
    </source>
</evidence>
<feature type="domain" description="AMP-dependent synthetase/ligase" evidence="2">
    <location>
        <begin position="7"/>
        <end position="94"/>
    </location>
</feature>
<dbReference type="InterPro" id="IPR000873">
    <property type="entry name" value="AMP-dep_synth/lig_dom"/>
</dbReference>
<gene>
    <name evidence="3" type="ORF">ACFQE1_21490</name>
</gene>
<reference evidence="3 4" key="1">
    <citation type="journal article" date="2019" name="Int. J. Syst. Evol. Microbiol.">
        <title>The Global Catalogue of Microorganisms (GCM) 10K type strain sequencing project: providing services to taxonomists for standard genome sequencing and annotation.</title>
        <authorList>
            <consortium name="The Broad Institute Genomics Platform"/>
            <consortium name="The Broad Institute Genome Sequencing Center for Infectious Disease"/>
            <person name="Wu L."/>
            <person name="Ma J."/>
        </authorList>
    </citation>
    <scope>NUCLEOTIDE SEQUENCE [LARGE SCALE GENOMIC DNA]</scope>
    <source>
        <strain evidence="3 4">NBRC 111368</strain>
    </source>
</reference>